<reference evidence="2 3" key="1">
    <citation type="journal article" date="2017" name="Genome Announc.">
        <title>Draft Genome Sequence of a Sporulating and Motile Strain of Lachnotalea glycerini Isolated from Water in Quebec City, Canada.</title>
        <authorList>
            <person name="Maheux A.F."/>
            <person name="Boudreau D.K."/>
            <person name="Berube E."/>
            <person name="Boissinot M."/>
            <person name="Raymond F."/>
            <person name="Brodeur S."/>
            <person name="Corbeil J."/>
            <person name="Isabel S."/>
            <person name="Omar R.F."/>
            <person name="Bergeron M.G."/>
        </authorList>
    </citation>
    <scope>NUCLEOTIDE SEQUENCE [LARGE SCALE GENOMIC DNA]</scope>
    <source>
        <strain evidence="2 3">CCRI-19302</strain>
    </source>
</reference>
<evidence type="ECO:0000256" key="1">
    <source>
        <dbReference type="SAM" id="Phobius"/>
    </source>
</evidence>
<dbReference type="Proteomes" id="UP000216411">
    <property type="component" value="Unassembled WGS sequence"/>
</dbReference>
<dbReference type="InterPro" id="IPR014198">
    <property type="entry name" value="Spore_III_AB"/>
</dbReference>
<dbReference type="Pfam" id="PF09548">
    <property type="entry name" value="Spore_III_AB"/>
    <property type="match status" value="1"/>
</dbReference>
<comment type="caution">
    <text evidence="2">The sequence shown here is derived from an EMBL/GenBank/DDBJ whole genome shotgun (WGS) entry which is preliminary data.</text>
</comment>
<accession>A0A371JCB2</accession>
<evidence type="ECO:0000313" key="2">
    <source>
        <dbReference type="EMBL" id="RDY30399.1"/>
    </source>
</evidence>
<feature type="transmembrane region" description="Helical" evidence="1">
    <location>
        <begin position="155"/>
        <end position="173"/>
    </location>
</feature>
<keyword evidence="1" id="KW-0812">Transmembrane</keyword>
<keyword evidence="1" id="KW-0472">Membrane</keyword>
<dbReference type="EMBL" id="NOKA02000038">
    <property type="protein sequence ID" value="RDY30399.1"/>
    <property type="molecule type" value="Genomic_DNA"/>
</dbReference>
<protein>
    <recommendedName>
        <fullName evidence="4">Stage III sporulation protein AB</fullName>
    </recommendedName>
</protein>
<keyword evidence="3" id="KW-1185">Reference proteome</keyword>
<proteinExistence type="predicted"/>
<keyword evidence="1" id="KW-1133">Transmembrane helix</keyword>
<name>A0A371JCB2_9FIRM</name>
<evidence type="ECO:0000313" key="3">
    <source>
        <dbReference type="Proteomes" id="UP000216411"/>
    </source>
</evidence>
<gene>
    <name evidence="2" type="ORF">CG710_014825</name>
</gene>
<sequence length="174" mass="19886">MKLLKIVGAILVIAATTGIGVTAGRDLKVRLDNLRYIKKLMLMLRGEIKYLKAPLGEAFFNVGNRAKAPFCEFFNKIALEIESLESESFYVIWCKYIDEELNKIQLNKRDCLTLKRVGEHLGYMDKEMQLGMIDLYVEQLEEEIIISKDSMQEKIRIYNCLGVVAGIFAVLITI</sequence>
<dbReference type="OrthoDB" id="1779801at2"/>
<evidence type="ECO:0008006" key="4">
    <source>
        <dbReference type="Google" id="ProtNLM"/>
    </source>
</evidence>
<dbReference type="PIRSF" id="PIRSF021435">
    <property type="entry name" value="SpoIIIAB"/>
    <property type="match status" value="1"/>
</dbReference>
<organism evidence="2 3">
    <name type="scientific">Lachnotalea glycerini</name>
    <dbReference type="NCBI Taxonomy" id="1763509"/>
    <lineage>
        <taxon>Bacteria</taxon>
        <taxon>Bacillati</taxon>
        <taxon>Bacillota</taxon>
        <taxon>Clostridia</taxon>
        <taxon>Lachnospirales</taxon>
        <taxon>Lachnospiraceae</taxon>
        <taxon>Lachnotalea</taxon>
    </lineage>
</organism>
<dbReference type="AlphaFoldDB" id="A0A371JCB2"/>
<feature type="transmembrane region" description="Helical" evidence="1">
    <location>
        <begin position="6"/>
        <end position="24"/>
    </location>
</feature>